<dbReference type="EMBL" id="AZNF01000004">
    <property type="protein sequence ID" value="KID67166.1"/>
    <property type="molecule type" value="Genomic_DNA"/>
</dbReference>
<keyword evidence="2" id="KW-1185">Reference proteome</keyword>
<feature type="non-terminal residue" evidence="1">
    <location>
        <position position="1"/>
    </location>
</feature>
<accession>A0A0B4FN79</accession>
<dbReference type="HOGENOM" id="CLU_106815_0_0_1"/>
<comment type="caution">
    <text evidence="1">The sequence shown here is derived from an EMBL/GenBank/DDBJ whole genome shotgun (WGS) entry which is preliminary data.</text>
</comment>
<sequence>MFSATTTVTAPRAPGVPLAKDALPATAPITARLAADVDGAEPSRGSPLVAAADLAAVHGAVFRQAAVLQRAARARALVYGAPPLTRALDVVAGGVSGVILRRLGDDDTRVSGAVAVCASLGLAAMRVAVPQVLFALADPCVLASRLYAGVCDAGRLSVSGLGGGIYMCLCVCVSYDTLCSICICWHCSPARGLGSALGRRILRIGYLHARQHFEHKHVLKTRTKCEMGSGKCKVGIFDTVQHTVQAVFALAPLWLPA</sequence>
<gene>
    <name evidence="1" type="ORF">MAN_03924</name>
</gene>
<reference evidence="1 2" key="1">
    <citation type="journal article" date="2014" name="Proc. Natl. Acad. Sci. U.S.A.">
        <title>Trajectory and genomic determinants of fungal-pathogen speciation and host adaptation.</title>
        <authorList>
            <person name="Hu X."/>
            <person name="Xiao G."/>
            <person name="Zheng P."/>
            <person name="Shang Y."/>
            <person name="Su Y."/>
            <person name="Zhang X."/>
            <person name="Liu X."/>
            <person name="Zhan S."/>
            <person name="St Leger R.J."/>
            <person name="Wang C."/>
        </authorList>
    </citation>
    <scope>NUCLEOTIDE SEQUENCE [LARGE SCALE GENOMIC DNA]</scope>
    <source>
        <strain evidence="1 2">ARSEF 549</strain>
    </source>
</reference>
<dbReference type="VEuPathDB" id="FungiDB:MAN_03924"/>
<proteinExistence type="predicted"/>
<dbReference type="AlphaFoldDB" id="A0A0B4FN79"/>
<name>A0A0B4FN79_METAF</name>
<dbReference type="Proteomes" id="UP000031186">
    <property type="component" value="Unassembled WGS sequence"/>
</dbReference>
<organism evidence="1 2">
    <name type="scientific">Metarhizium anisopliae (strain ARSEF 549)</name>
    <dbReference type="NCBI Taxonomy" id="3151832"/>
    <lineage>
        <taxon>Eukaryota</taxon>
        <taxon>Fungi</taxon>
        <taxon>Dikarya</taxon>
        <taxon>Ascomycota</taxon>
        <taxon>Pezizomycotina</taxon>
        <taxon>Sordariomycetes</taxon>
        <taxon>Hypocreomycetidae</taxon>
        <taxon>Hypocreales</taxon>
        <taxon>Clavicipitaceae</taxon>
        <taxon>Metarhizium</taxon>
    </lineage>
</organism>
<evidence type="ECO:0000313" key="1">
    <source>
        <dbReference type="EMBL" id="KID67166.1"/>
    </source>
</evidence>
<evidence type="ECO:0000313" key="2">
    <source>
        <dbReference type="Proteomes" id="UP000031186"/>
    </source>
</evidence>
<dbReference type="OrthoDB" id="4941421at2759"/>
<protein>
    <submittedName>
        <fullName evidence="1">Uncharacterized protein</fullName>
    </submittedName>
</protein>